<evidence type="ECO:0000256" key="1">
    <source>
        <dbReference type="ARBA" id="ARBA00004431"/>
    </source>
</evidence>
<keyword evidence="4" id="KW-0749">Sporulation</keyword>
<dbReference type="EMBL" id="CP086322">
    <property type="protein sequence ID" value="UQA91851.1"/>
    <property type="molecule type" value="Genomic_DNA"/>
</dbReference>
<keyword evidence="8" id="KW-1185">Reference proteome</keyword>
<organism evidence="7 8">
    <name type="scientific">Streptomyces halobius</name>
    <dbReference type="NCBI Taxonomy" id="2879846"/>
    <lineage>
        <taxon>Bacteria</taxon>
        <taxon>Bacillati</taxon>
        <taxon>Actinomycetota</taxon>
        <taxon>Actinomycetes</taxon>
        <taxon>Kitasatosporales</taxon>
        <taxon>Streptomycetaceae</taxon>
        <taxon>Streptomyces</taxon>
    </lineage>
</organism>
<evidence type="ECO:0000256" key="6">
    <source>
        <dbReference type="ARBA" id="ARBA00023306"/>
    </source>
</evidence>
<dbReference type="Proteomes" id="UP000830115">
    <property type="component" value="Chromosome"/>
</dbReference>
<name>A0ABY4M269_9ACTN</name>
<comment type="subcellular location">
    <subcellularLocation>
        <location evidence="1">Cell septum</location>
    </subcellularLocation>
</comment>
<dbReference type="InterPro" id="IPR038658">
    <property type="entry name" value="SsgB_sf"/>
</dbReference>
<evidence type="ECO:0000256" key="3">
    <source>
        <dbReference type="ARBA" id="ARBA00022618"/>
    </source>
</evidence>
<evidence type="ECO:0000256" key="4">
    <source>
        <dbReference type="ARBA" id="ARBA00022969"/>
    </source>
</evidence>
<protein>
    <submittedName>
        <fullName evidence="7">SsgA family sporulation/cell division regulator</fullName>
    </submittedName>
</protein>
<comment type="similarity">
    <text evidence="2">Belongs to the SsgA family.</text>
</comment>
<proteinExistence type="inferred from homology"/>
<keyword evidence="3" id="KW-0132">Cell division</keyword>
<reference evidence="7" key="1">
    <citation type="submission" date="2021-10" db="EMBL/GenBank/DDBJ databases">
        <title>Streptomyces nigrumlapis sp.nov.,an antimicrobial producing actinobacterium isolated from Black Gobi rocks.</title>
        <authorList>
            <person name="Wen Y."/>
            <person name="Zhang W."/>
            <person name="Liu X.G."/>
        </authorList>
    </citation>
    <scope>NUCLEOTIDE SEQUENCE</scope>
    <source>
        <strain evidence="7">ST13-2-2</strain>
    </source>
</reference>
<evidence type="ECO:0000256" key="2">
    <source>
        <dbReference type="ARBA" id="ARBA00009323"/>
    </source>
</evidence>
<accession>A0ABY4M269</accession>
<gene>
    <name evidence="7" type="ORF">K9S39_08270</name>
</gene>
<evidence type="ECO:0000313" key="8">
    <source>
        <dbReference type="Proteomes" id="UP000830115"/>
    </source>
</evidence>
<keyword evidence="5" id="KW-0717">Septation</keyword>
<dbReference type="InterPro" id="IPR006776">
    <property type="entry name" value="SsgB"/>
</dbReference>
<sequence>MSTAIDHAVQARLVATTPQSREIPASLRYDRADPFAVRLVFPPAASLDGAEVTWMFGRDLLAEGLRLPSGTGDVRIWPCGPETVVVEFHSVDGMAMVQFGTRDLRDFPNRSYGVIAKGGEGAFMDVEASLAGVLRSA</sequence>
<dbReference type="Gene3D" id="2.30.31.20">
    <property type="entry name" value="Sporulation-specific cell division protein SsgB"/>
    <property type="match status" value="1"/>
</dbReference>
<dbReference type="RefSeq" id="WP_248862665.1">
    <property type="nucleotide sequence ID" value="NZ_CP086322.1"/>
</dbReference>
<dbReference type="Pfam" id="PF04686">
    <property type="entry name" value="SsgA"/>
    <property type="match status" value="1"/>
</dbReference>
<keyword evidence="6" id="KW-0131">Cell cycle</keyword>
<evidence type="ECO:0000313" key="7">
    <source>
        <dbReference type="EMBL" id="UQA91851.1"/>
    </source>
</evidence>
<evidence type="ECO:0000256" key="5">
    <source>
        <dbReference type="ARBA" id="ARBA00023210"/>
    </source>
</evidence>